<evidence type="ECO:0000313" key="7">
    <source>
        <dbReference type="Proteomes" id="UP000583929"/>
    </source>
</evidence>
<feature type="transmembrane region" description="Helical" evidence="1">
    <location>
        <begin position="108"/>
        <end position="131"/>
    </location>
</feature>
<dbReference type="Proteomes" id="UP000583929">
    <property type="component" value="Unassembled WGS sequence"/>
</dbReference>
<dbReference type="PANTHER" id="PTHR47074">
    <property type="entry name" value="BNAC02G40300D PROTEIN"/>
    <property type="match status" value="1"/>
</dbReference>
<dbReference type="EMBL" id="JAATIQ010000101">
    <property type="protein sequence ID" value="KAF4382440.1"/>
    <property type="molecule type" value="Genomic_DNA"/>
</dbReference>
<feature type="transmembrane region" description="Helical" evidence="1">
    <location>
        <begin position="70"/>
        <end position="88"/>
    </location>
</feature>
<accession>A0A7J6GJB9</accession>
<evidence type="ECO:0000256" key="2">
    <source>
        <dbReference type="SAM" id="SignalP"/>
    </source>
</evidence>
<feature type="signal peptide" evidence="2">
    <location>
        <begin position="1"/>
        <end position="15"/>
    </location>
</feature>
<dbReference type="InterPro" id="IPR052929">
    <property type="entry name" value="RNase_H-like_EbsB-rel"/>
</dbReference>
<organism evidence="5 7">
    <name type="scientific">Cannabis sativa</name>
    <name type="common">Hemp</name>
    <name type="synonym">Marijuana</name>
    <dbReference type="NCBI Taxonomy" id="3483"/>
    <lineage>
        <taxon>Eukaryota</taxon>
        <taxon>Viridiplantae</taxon>
        <taxon>Streptophyta</taxon>
        <taxon>Embryophyta</taxon>
        <taxon>Tracheophyta</taxon>
        <taxon>Spermatophyta</taxon>
        <taxon>Magnoliopsida</taxon>
        <taxon>eudicotyledons</taxon>
        <taxon>Gunneridae</taxon>
        <taxon>Pentapetalae</taxon>
        <taxon>rosids</taxon>
        <taxon>fabids</taxon>
        <taxon>Rosales</taxon>
        <taxon>Cannabaceae</taxon>
        <taxon>Cannabis</taxon>
    </lineage>
</organism>
<feature type="domain" description="RNase H type-1" evidence="3">
    <location>
        <begin position="36"/>
        <end position="98"/>
    </location>
</feature>
<name>A0A7J6GJB9_CANSA</name>
<protein>
    <recommendedName>
        <fullName evidence="3">RNase H type-1 domain-containing protein</fullName>
    </recommendedName>
</protein>
<dbReference type="GO" id="GO:0003676">
    <property type="term" value="F:nucleic acid binding"/>
    <property type="evidence" value="ECO:0007669"/>
    <property type="project" value="InterPro"/>
</dbReference>
<proteinExistence type="predicted"/>
<comment type="caution">
    <text evidence="5">The sequence shown here is derived from an EMBL/GenBank/DDBJ whole genome shotgun (WGS) entry which is preliminary data.</text>
</comment>
<evidence type="ECO:0000259" key="3">
    <source>
        <dbReference type="Pfam" id="PF13456"/>
    </source>
</evidence>
<dbReference type="PANTHER" id="PTHR47074:SF48">
    <property type="entry name" value="POLYNUCLEOTIDYL TRANSFERASE, RIBONUCLEASE H-LIKE SUPERFAMILY PROTEIN"/>
    <property type="match status" value="1"/>
</dbReference>
<keyword evidence="7" id="KW-1185">Reference proteome</keyword>
<feature type="chain" id="PRO_5033593625" description="RNase H type-1 domain-containing protein" evidence="2">
    <location>
        <begin position="16"/>
        <end position="146"/>
    </location>
</feature>
<keyword evidence="1" id="KW-1133">Transmembrane helix</keyword>
<dbReference type="InterPro" id="IPR002156">
    <property type="entry name" value="RNaseH_domain"/>
</dbReference>
<evidence type="ECO:0000313" key="4">
    <source>
        <dbReference type="EMBL" id="KAF4374061.1"/>
    </source>
</evidence>
<dbReference type="CDD" id="cd06222">
    <property type="entry name" value="RNase_H_like"/>
    <property type="match status" value="1"/>
</dbReference>
<dbReference type="EMBL" id="JAATIP010000098">
    <property type="protein sequence ID" value="KAF4374061.1"/>
    <property type="molecule type" value="Genomic_DNA"/>
</dbReference>
<evidence type="ECO:0000313" key="6">
    <source>
        <dbReference type="Proteomes" id="UP000525078"/>
    </source>
</evidence>
<dbReference type="GO" id="GO:0004523">
    <property type="term" value="F:RNA-DNA hybrid ribonuclease activity"/>
    <property type="evidence" value="ECO:0007669"/>
    <property type="project" value="InterPro"/>
</dbReference>
<reference evidence="6 7" key="1">
    <citation type="journal article" date="2020" name="bioRxiv">
        <title>Sequence and annotation of 42 cannabis genomes reveals extensive copy number variation in cannabinoid synthesis and pathogen resistance genes.</title>
        <authorList>
            <person name="Mckernan K.J."/>
            <person name="Helbert Y."/>
            <person name="Kane L.T."/>
            <person name="Ebling H."/>
            <person name="Zhang L."/>
            <person name="Liu B."/>
            <person name="Eaton Z."/>
            <person name="Mclaughlin S."/>
            <person name="Kingan S."/>
            <person name="Baybayan P."/>
            <person name="Concepcion G."/>
            <person name="Jordan M."/>
            <person name="Riva A."/>
            <person name="Barbazuk W."/>
            <person name="Harkins T."/>
        </authorList>
    </citation>
    <scope>NUCLEOTIDE SEQUENCE [LARGE SCALE GENOMIC DNA]</scope>
    <source>
        <strain evidence="6 7">cv. Jamaican Lion 4</strain>
        <strain evidence="5">Father</strain>
        <strain evidence="4">Mother</strain>
        <tissue evidence="5">Leaf</tissue>
    </source>
</reference>
<evidence type="ECO:0000256" key="1">
    <source>
        <dbReference type="SAM" id="Phobius"/>
    </source>
</evidence>
<keyword evidence="2" id="KW-0732">Signal</keyword>
<sequence length="146" mass="15761">MPMVCILIELLMALGQLLPTGIEMNYGLGLDIPNARASFGVVLQDSSGIVLATAIWIFGGVLTPEMVETIAILHGIGLCVRLGYAHVMVESDCVSLLSMSQKSFVGSFLFSCLVVISVSLLVINVIALRLFSILKFLPLCLRPNFF</sequence>
<dbReference type="InterPro" id="IPR044730">
    <property type="entry name" value="RNase_H-like_dom_plant"/>
</dbReference>
<keyword evidence="1" id="KW-0472">Membrane</keyword>
<dbReference type="Pfam" id="PF13456">
    <property type="entry name" value="RVT_3"/>
    <property type="match status" value="1"/>
</dbReference>
<evidence type="ECO:0000313" key="5">
    <source>
        <dbReference type="EMBL" id="KAF4382440.1"/>
    </source>
</evidence>
<dbReference type="Proteomes" id="UP000525078">
    <property type="component" value="Unassembled WGS sequence"/>
</dbReference>
<keyword evidence="1" id="KW-0812">Transmembrane</keyword>
<dbReference type="AlphaFoldDB" id="A0A7J6GJB9"/>
<feature type="transmembrane region" description="Helical" evidence="1">
    <location>
        <begin position="35"/>
        <end position="58"/>
    </location>
</feature>
<gene>
    <name evidence="4" type="ORF">F8388_007967</name>
    <name evidence="5" type="ORF">G4B88_011392</name>
</gene>